<dbReference type="NCBIfam" id="TIGR01566">
    <property type="entry name" value="ZF_HD_prot_N"/>
    <property type="match status" value="1"/>
</dbReference>
<comment type="subunit">
    <text evidence="3">Homo- and heterodimer with other ZFHD proteins.</text>
</comment>
<feature type="compositionally biased region" description="Low complexity" evidence="12">
    <location>
        <begin position="107"/>
        <end position="130"/>
    </location>
</feature>
<evidence type="ECO:0000256" key="12">
    <source>
        <dbReference type="SAM" id="MobiDB-lite"/>
    </source>
</evidence>
<sequence>MFSVAGQSSRILMEFRIPGEIGIPSSSSSGYHPSRASAFSKPTLLPSSSLLSPRGGGAVGGVGGTRNGNIHGHTPSPPPPPSTTTLESAPQVVDHPPQSLGKNVDQSSLSSSPPSAAGGGASANSKAKTSIATDATAADVSTKYKECLRNHAAAMGGHVTDGCGEFMPGGEPNTPEALKCAACGCHRSFHRREHEGSGGNPYYHGAAHLPLLLPPPPSQAHPHHQKQFQFGGFLSSPSTAVPGPPGFVQFGGNNPSGSGGTTTESSSEERLINTGTPMPATTRRKRFRTKFTAEQKERMLAFAERVGWRFQRQDDAMVEQFCVEIGVRRQVLKVWMHNNKHTVTRLKQQQQQQPHPPSPPPLPPRQEQLVVQQRREQQ</sequence>
<feature type="compositionally biased region" description="Low complexity" evidence="12">
    <location>
        <begin position="44"/>
        <end position="53"/>
    </location>
</feature>
<dbReference type="GO" id="GO:0000976">
    <property type="term" value="F:transcription cis-regulatory region binding"/>
    <property type="evidence" value="ECO:0007669"/>
    <property type="project" value="TreeGrafter"/>
</dbReference>
<keyword evidence="15" id="KW-1185">Reference proteome</keyword>
<evidence type="ECO:0000259" key="13">
    <source>
        <dbReference type="PROSITE" id="PS51523"/>
    </source>
</evidence>
<keyword evidence="4" id="KW-0479">Metal-binding</keyword>
<feature type="domain" description="ZF-HD dimerization-type" evidence="13">
    <location>
        <begin position="144"/>
        <end position="193"/>
    </location>
</feature>
<comment type="function">
    <text evidence="1">Putative transcription factor.</text>
</comment>
<dbReference type="PROSITE" id="PS51523">
    <property type="entry name" value="ZF_HD_DIMER"/>
    <property type="match status" value="1"/>
</dbReference>
<dbReference type="Proteomes" id="UP001327560">
    <property type="component" value="Chromosome 1"/>
</dbReference>
<keyword evidence="8 14" id="KW-0238">DNA-binding</keyword>
<evidence type="ECO:0000256" key="3">
    <source>
        <dbReference type="ARBA" id="ARBA00011416"/>
    </source>
</evidence>
<feature type="compositionally biased region" description="Pro residues" evidence="12">
    <location>
        <begin position="354"/>
        <end position="364"/>
    </location>
</feature>
<protein>
    <submittedName>
        <fullName evidence="14">Zinc-finger homeodomain protein 5-like</fullName>
    </submittedName>
</protein>
<dbReference type="SUPFAM" id="SSF46689">
    <property type="entry name" value="Homeodomain-like"/>
    <property type="match status" value="1"/>
</dbReference>
<comment type="subcellular location">
    <subcellularLocation>
        <location evidence="2">Nucleus</location>
    </subcellularLocation>
</comment>
<evidence type="ECO:0000256" key="9">
    <source>
        <dbReference type="ARBA" id="ARBA00023155"/>
    </source>
</evidence>
<evidence type="ECO:0000256" key="11">
    <source>
        <dbReference type="ARBA" id="ARBA00023242"/>
    </source>
</evidence>
<evidence type="ECO:0000256" key="5">
    <source>
        <dbReference type="ARBA" id="ARBA00022771"/>
    </source>
</evidence>
<dbReference type="Pfam" id="PF04770">
    <property type="entry name" value="ZF-HD_dimer"/>
    <property type="match status" value="1"/>
</dbReference>
<feature type="region of interest" description="Disordered" evidence="12">
    <location>
        <begin position="216"/>
        <end position="235"/>
    </location>
</feature>
<dbReference type="FunFam" id="1.10.10.60:FF:000257">
    <property type="entry name" value="Zinc-finger homeodomain protein 2"/>
    <property type="match status" value="1"/>
</dbReference>
<reference evidence="14 15" key="1">
    <citation type="submission" date="2023-10" db="EMBL/GenBank/DDBJ databases">
        <title>Chromosome-scale genome assembly provides insights into flower coloration mechanisms of Canna indica.</title>
        <authorList>
            <person name="Li C."/>
        </authorList>
    </citation>
    <scope>NUCLEOTIDE SEQUENCE [LARGE SCALE GENOMIC DNA]</scope>
    <source>
        <tissue evidence="14">Flower</tissue>
    </source>
</reference>
<dbReference type="GO" id="GO:0005634">
    <property type="term" value="C:nucleus"/>
    <property type="evidence" value="ECO:0007669"/>
    <property type="project" value="UniProtKB-SubCell"/>
</dbReference>
<keyword evidence="11" id="KW-0539">Nucleus</keyword>
<evidence type="ECO:0000256" key="8">
    <source>
        <dbReference type="ARBA" id="ARBA00023125"/>
    </source>
</evidence>
<evidence type="ECO:0000256" key="4">
    <source>
        <dbReference type="ARBA" id="ARBA00022723"/>
    </source>
</evidence>
<evidence type="ECO:0000313" key="14">
    <source>
        <dbReference type="EMBL" id="WOK91545.1"/>
    </source>
</evidence>
<dbReference type="AlphaFoldDB" id="A0AAQ3PW79"/>
<keyword evidence="5 14" id="KW-0863">Zinc-finger</keyword>
<dbReference type="InterPro" id="IPR006455">
    <property type="entry name" value="Homeodomain_ZF_HD"/>
</dbReference>
<dbReference type="GO" id="GO:0050793">
    <property type="term" value="P:regulation of developmental process"/>
    <property type="evidence" value="ECO:0007669"/>
    <property type="project" value="TreeGrafter"/>
</dbReference>
<dbReference type="GO" id="GO:0003700">
    <property type="term" value="F:DNA-binding transcription factor activity"/>
    <property type="evidence" value="ECO:0007669"/>
    <property type="project" value="TreeGrafter"/>
</dbReference>
<dbReference type="InterPro" id="IPR009057">
    <property type="entry name" value="Homeodomain-like_sf"/>
</dbReference>
<feature type="compositionally biased region" description="Gly residues" evidence="12">
    <location>
        <begin position="54"/>
        <end position="66"/>
    </location>
</feature>
<evidence type="ECO:0000313" key="15">
    <source>
        <dbReference type="Proteomes" id="UP001327560"/>
    </source>
</evidence>
<evidence type="ECO:0000256" key="1">
    <source>
        <dbReference type="ARBA" id="ARBA00004049"/>
    </source>
</evidence>
<evidence type="ECO:0000256" key="7">
    <source>
        <dbReference type="ARBA" id="ARBA00023015"/>
    </source>
</evidence>
<keyword evidence="10" id="KW-0804">Transcription</keyword>
<dbReference type="NCBIfam" id="TIGR01565">
    <property type="entry name" value="homeo_ZF_HD"/>
    <property type="match status" value="1"/>
</dbReference>
<dbReference type="PANTHER" id="PTHR31948:SF167">
    <property type="entry name" value="ZINC-FINGER HOMEODOMAIN PROTEIN 6"/>
    <property type="match status" value="1"/>
</dbReference>
<dbReference type="PANTHER" id="PTHR31948">
    <property type="entry name" value="ZINC-FINGER HOMEODOMAIN PROTEIN 2"/>
    <property type="match status" value="1"/>
</dbReference>
<dbReference type="InterPro" id="IPR006456">
    <property type="entry name" value="ZF_HD_homeobox_Cys/His_dimer"/>
</dbReference>
<feature type="compositionally biased region" description="Low complexity" evidence="12">
    <location>
        <begin position="246"/>
        <end position="265"/>
    </location>
</feature>
<feature type="region of interest" description="Disordered" evidence="12">
    <location>
        <begin position="241"/>
        <end position="280"/>
    </location>
</feature>
<organism evidence="14 15">
    <name type="scientific">Canna indica</name>
    <name type="common">Indian-shot</name>
    <dbReference type="NCBI Taxonomy" id="4628"/>
    <lineage>
        <taxon>Eukaryota</taxon>
        <taxon>Viridiplantae</taxon>
        <taxon>Streptophyta</taxon>
        <taxon>Embryophyta</taxon>
        <taxon>Tracheophyta</taxon>
        <taxon>Spermatophyta</taxon>
        <taxon>Magnoliopsida</taxon>
        <taxon>Liliopsida</taxon>
        <taxon>Zingiberales</taxon>
        <taxon>Cannaceae</taxon>
        <taxon>Canna</taxon>
    </lineage>
</organism>
<name>A0AAQ3PW79_9LILI</name>
<accession>A0AAQ3PW79</accession>
<feature type="region of interest" description="Disordered" evidence="12">
    <location>
        <begin position="22"/>
        <end position="136"/>
    </location>
</feature>
<feature type="compositionally biased region" description="Low complexity" evidence="12">
    <location>
        <begin position="22"/>
        <end position="34"/>
    </location>
</feature>
<proteinExistence type="predicted"/>
<dbReference type="GO" id="GO:0008270">
    <property type="term" value="F:zinc ion binding"/>
    <property type="evidence" value="ECO:0007669"/>
    <property type="project" value="UniProtKB-KW"/>
</dbReference>
<dbReference type="Gene3D" id="1.10.10.60">
    <property type="entry name" value="Homeodomain-like"/>
    <property type="match status" value="1"/>
</dbReference>
<evidence type="ECO:0000256" key="2">
    <source>
        <dbReference type="ARBA" id="ARBA00004123"/>
    </source>
</evidence>
<keyword evidence="6" id="KW-0862">Zinc</keyword>
<evidence type="ECO:0000256" key="10">
    <source>
        <dbReference type="ARBA" id="ARBA00023163"/>
    </source>
</evidence>
<gene>
    <name evidence="14" type="ORF">Cni_G00236</name>
</gene>
<feature type="region of interest" description="Disordered" evidence="12">
    <location>
        <begin position="343"/>
        <end position="378"/>
    </location>
</feature>
<keyword evidence="7" id="KW-0805">Transcription regulation</keyword>
<evidence type="ECO:0000256" key="6">
    <source>
        <dbReference type="ARBA" id="ARBA00022833"/>
    </source>
</evidence>
<dbReference type="EMBL" id="CP136890">
    <property type="protein sequence ID" value="WOK91545.1"/>
    <property type="molecule type" value="Genomic_DNA"/>
</dbReference>
<keyword evidence="9 14" id="KW-0371">Homeobox</keyword>